<reference evidence="2" key="1">
    <citation type="submission" date="2014-09" db="EMBL/GenBank/DDBJ databases">
        <authorList>
            <person name="Magalhaes I.L.F."/>
            <person name="Oliveira U."/>
            <person name="Santos F.R."/>
            <person name="Vidigal T.H.D.A."/>
            <person name="Brescovit A.D."/>
            <person name="Santos A.J."/>
        </authorList>
    </citation>
    <scope>NUCLEOTIDE SEQUENCE</scope>
    <source>
        <tissue evidence="2">Shoot tissue taken approximately 20 cm above the soil surface</tissue>
    </source>
</reference>
<accession>A0A0A8Y3K5</accession>
<name>A0A0A8Y3K5_ARUDO</name>
<feature type="region of interest" description="Disordered" evidence="1">
    <location>
        <begin position="1"/>
        <end position="45"/>
    </location>
</feature>
<protein>
    <submittedName>
        <fullName evidence="2">Uncharacterized protein</fullName>
    </submittedName>
</protein>
<evidence type="ECO:0000313" key="2">
    <source>
        <dbReference type="EMBL" id="JAD19865.1"/>
    </source>
</evidence>
<sequence>MLEEESAQARSFQRGEDGIGPAVGRGEFRGSSPGSWLPETARGRKNERPKMPAILIQFPVVQLFPTPCAGFDFFFCLGRSLLTNFFS</sequence>
<proteinExistence type="predicted"/>
<evidence type="ECO:0000256" key="1">
    <source>
        <dbReference type="SAM" id="MobiDB-lite"/>
    </source>
</evidence>
<organism evidence="2">
    <name type="scientific">Arundo donax</name>
    <name type="common">Giant reed</name>
    <name type="synonym">Donax arundinaceus</name>
    <dbReference type="NCBI Taxonomy" id="35708"/>
    <lineage>
        <taxon>Eukaryota</taxon>
        <taxon>Viridiplantae</taxon>
        <taxon>Streptophyta</taxon>
        <taxon>Embryophyta</taxon>
        <taxon>Tracheophyta</taxon>
        <taxon>Spermatophyta</taxon>
        <taxon>Magnoliopsida</taxon>
        <taxon>Liliopsida</taxon>
        <taxon>Poales</taxon>
        <taxon>Poaceae</taxon>
        <taxon>PACMAD clade</taxon>
        <taxon>Arundinoideae</taxon>
        <taxon>Arundineae</taxon>
        <taxon>Arundo</taxon>
    </lineage>
</organism>
<dbReference type="AlphaFoldDB" id="A0A0A8Y3K5"/>
<reference evidence="2" key="2">
    <citation type="journal article" date="2015" name="Data Brief">
        <title>Shoot transcriptome of the giant reed, Arundo donax.</title>
        <authorList>
            <person name="Barrero R.A."/>
            <person name="Guerrero F.D."/>
            <person name="Moolhuijzen P."/>
            <person name="Goolsby J.A."/>
            <person name="Tidwell J."/>
            <person name="Bellgard S.E."/>
            <person name="Bellgard M.I."/>
        </authorList>
    </citation>
    <scope>NUCLEOTIDE SEQUENCE</scope>
    <source>
        <tissue evidence="2">Shoot tissue taken approximately 20 cm above the soil surface</tissue>
    </source>
</reference>
<dbReference type="EMBL" id="GBRH01278030">
    <property type="protein sequence ID" value="JAD19865.1"/>
    <property type="molecule type" value="Transcribed_RNA"/>
</dbReference>